<name>A0ABY0R1F5_9FLAO</name>
<dbReference type="EMBL" id="FNHD01000019">
    <property type="protein sequence ID" value="SDM26365.1"/>
    <property type="molecule type" value="Genomic_DNA"/>
</dbReference>
<comment type="caution">
    <text evidence="2">The sequence shown here is derived from an EMBL/GenBank/DDBJ whole genome shotgun (WGS) entry which is preliminary data.</text>
</comment>
<feature type="transmembrane region" description="Helical" evidence="1">
    <location>
        <begin position="117"/>
        <end position="138"/>
    </location>
</feature>
<keyword evidence="3" id="KW-1185">Reference proteome</keyword>
<dbReference type="InterPro" id="IPR035287">
    <property type="entry name" value="DUF5362"/>
</dbReference>
<sequence length="145" mass="16600">MEKKSPFEQFEELKIDRISKEFLAEAAKWTAFLAILGFIGIGFFFIAGLVMLSFSSMSKSMTGSFVMSIVYLLVAGFYLVPINFLYKFSTNMKNALRNNNQSSLANAFEYLKSHYKFIGILTLILISFYVMIFIWLMLTTVGSHF</sequence>
<feature type="transmembrane region" description="Helical" evidence="1">
    <location>
        <begin position="64"/>
        <end position="86"/>
    </location>
</feature>
<organism evidence="2 3">
    <name type="scientific">Chryseobacterium taihuense</name>
    <dbReference type="NCBI Taxonomy" id="1141221"/>
    <lineage>
        <taxon>Bacteria</taxon>
        <taxon>Pseudomonadati</taxon>
        <taxon>Bacteroidota</taxon>
        <taxon>Flavobacteriia</taxon>
        <taxon>Flavobacteriales</taxon>
        <taxon>Weeksellaceae</taxon>
        <taxon>Chryseobacterium group</taxon>
        <taxon>Chryseobacterium</taxon>
    </lineage>
</organism>
<proteinExistence type="predicted"/>
<keyword evidence="1" id="KW-1133">Transmembrane helix</keyword>
<dbReference type="RefSeq" id="WP_089745263.1">
    <property type="nucleotide sequence ID" value="NZ_FNHD01000019.1"/>
</dbReference>
<keyword evidence="1" id="KW-0472">Membrane</keyword>
<feature type="transmembrane region" description="Helical" evidence="1">
    <location>
        <begin position="29"/>
        <end position="52"/>
    </location>
</feature>
<evidence type="ECO:0000313" key="3">
    <source>
        <dbReference type="Proteomes" id="UP000199242"/>
    </source>
</evidence>
<keyword evidence="1" id="KW-0812">Transmembrane</keyword>
<protein>
    <recommendedName>
        <fullName evidence="4">DUF5362 domain-containing protein</fullName>
    </recommendedName>
</protein>
<reference evidence="2 3" key="1">
    <citation type="submission" date="2016-10" db="EMBL/GenBank/DDBJ databases">
        <authorList>
            <person name="Varghese N."/>
            <person name="Submissions S."/>
        </authorList>
    </citation>
    <scope>NUCLEOTIDE SEQUENCE [LARGE SCALE GENOMIC DNA]</scope>
    <source>
        <strain evidence="2 3">CGMCC 1.10941</strain>
    </source>
</reference>
<evidence type="ECO:0000313" key="2">
    <source>
        <dbReference type="EMBL" id="SDM26365.1"/>
    </source>
</evidence>
<dbReference type="Pfam" id="PF17319">
    <property type="entry name" value="DUF5362"/>
    <property type="match status" value="1"/>
</dbReference>
<evidence type="ECO:0000256" key="1">
    <source>
        <dbReference type="SAM" id="Phobius"/>
    </source>
</evidence>
<gene>
    <name evidence="2" type="ORF">SAMN05216273_11915</name>
</gene>
<dbReference type="Proteomes" id="UP000199242">
    <property type="component" value="Unassembled WGS sequence"/>
</dbReference>
<accession>A0ABY0R1F5</accession>
<evidence type="ECO:0008006" key="4">
    <source>
        <dbReference type="Google" id="ProtNLM"/>
    </source>
</evidence>